<comment type="caution">
    <text evidence="1">The sequence shown here is derived from an EMBL/GenBank/DDBJ whole genome shotgun (WGS) entry which is preliminary data.</text>
</comment>
<protein>
    <recommendedName>
        <fullName evidence="3">Leucine-rich repeat domain-containing protein</fullName>
    </recommendedName>
</protein>
<gene>
    <name evidence="1" type="ORF">ACFOW7_15500</name>
</gene>
<proteinExistence type="predicted"/>
<evidence type="ECO:0000313" key="2">
    <source>
        <dbReference type="Proteomes" id="UP001595791"/>
    </source>
</evidence>
<dbReference type="InterPro" id="IPR032675">
    <property type="entry name" value="LRR_dom_sf"/>
</dbReference>
<dbReference type="Gene3D" id="3.80.10.10">
    <property type="entry name" value="Ribonuclease Inhibitor"/>
    <property type="match status" value="1"/>
</dbReference>
<reference evidence="2" key="1">
    <citation type="journal article" date="2019" name="Int. J. Syst. Evol. Microbiol.">
        <title>The Global Catalogue of Microorganisms (GCM) 10K type strain sequencing project: providing services to taxonomists for standard genome sequencing and annotation.</title>
        <authorList>
            <consortium name="The Broad Institute Genomics Platform"/>
            <consortium name="The Broad Institute Genome Sequencing Center for Infectious Disease"/>
            <person name="Wu L."/>
            <person name="Ma J."/>
        </authorList>
    </citation>
    <scope>NUCLEOTIDE SEQUENCE [LARGE SCALE GENOMIC DNA]</scope>
    <source>
        <strain evidence="2">LMG 29894</strain>
    </source>
</reference>
<organism evidence="1 2">
    <name type="scientific">Chitinimonas lacunae</name>
    <dbReference type="NCBI Taxonomy" id="1963018"/>
    <lineage>
        <taxon>Bacteria</taxon>
        <taxon>Pseudomonadati</taxon>
        <taxon>Pseudomonadota</taxon>
        <taxon>Betaproteobacteria</taxon>
        <taxon>Neisseriales</taxon>
        <taxon>Chitinibacteraceae</taxon>
        <taxon>Chitinimonas</taxon>
    </lineage>
</organism>
<name>A0ABV8MUX1_9NEIS</name>
<dbReference type="RefSeq" id="WP_378165906.1">
    <property type="nucleotide sequence ID" value="NZ_JBHSBU010000001.1"/>
</dbReference>
<evidence type="ECO:0008006" key="3">
    <source>
        <dbReference type="Google" id="ProtNLM"/>
    </source>
</evidence>
<keyword evidence="2" id="KW-1185">Reference proteome</keyword>
<sequence length="306" mass="33612">MAQGHNINSEKAFIAGRWTDDIRDALLQYQPSRMELSGDWSDLSMFAGAVDSIQGLKISGSLERGEIKALGGIEVFSSLRRLSLVSKVKSGLHPLPLPLLESLDAKWQKGLMDTIDQLPRLRTLVIGGYAGESLSALPNKSTIEYLWLSNPAIASMNGIAAFSALNELRVTDAKKLTSLSGIEATRIKKLDIEGARQLIDLLPIGSAQTLEWIRLLFISEQANTAQLYELQNLRSLHIGGKGVPLIDWFAAMLMPRIEAVFGWWDPSLISEEAIRSAVRPGRCITKFEHLSQAKVRPLDIALADVG</sequence>
<accession>A0ABV8MUX1</accession>
<dbReference type="EMBL" id="JBHSBU010000001">
    <property type="protein sequence ID" value="MFC4160745.1"/>
    <property type="molecule type" value="Genomic_DNA"/>
</dbReference>
<dbReference type="Proteomes" id="UP001595791">
    <property type="component" value="Unassembled WGS sequence"/>
</dbReference>
<evidence type="ECO:0000313" key="1">
    <source>
        <dbReference type="EMBL" id="MFC4160745.1"/>
    </source>
</evidence>
<dbReference type="SUPFAM" id="SSF52058">
    <property type="entry name" value="L domain-like"/>
    <property type="match status" value="1"/>
</dbReference>